<evidence type="ECO:0000313" key="3">
    <source>
        <dbReference type="Proteomes" id="UP000028582"/>
    </source>
</evidence>
<accession>A0A080ZTH8</accession>
<proteinExistence type="predicted"/>
<dbReference type="Proteomes" id="UP000028582">
    <property type="component" value="Unassembled WGS sequence"/>
</dbReference>
<evidence type="ECO:0008006" key="4">
    <source>
        <dbReference type="Google" id="ProtNLM"/>
    </source>
</evidence>
<gene>
    <name evidence="2" type="ORF">F444_13540</name>
</gene>
<protein>
    <recommendedName>
        <fullName evidence="4">M96 mating-specific protein family</fullName>
    </recommendedName>
</protein>
<dbReference type="EMBL" id="ANJA01002451">
    <property type="protein sequence ID" value="ETO69939.1"/>
    <property type="molecule type" value="Genomic_DNA"/>
</dbReference>
<sequence>MSFWETTREDEVIVTDAIAFINSFEACLDEREHNGVSADVSPPESSISSSQTRLNSISKPKRKKKRNPPGYTTSLQRRKRAELQNLRDESRALEDRLGELKRLKPSVVTTPRKAQWKALVEYERDARRQAEEANCRLKEILSHQLDTNKKLCRALQKQSLLQGFDFVFGTTPVSPYSFAAFENSKAITDHLQVVVDNLYLTSESLFEPLASSSTGYSVRTTFDKERGKVAEMKATTPVACSMEETAKSVWLEQNGHQPDPQKWARRMLGRKPNSQEKNWILSLTYQSYVKHVKGIQLLQKFEEPNRIVLARTDLMTLTTEGLQFRDKCVTVITRSDSDPLKASIVRIYEEIYMDPQGGFTARAEDLTYAQDVVLKTLSWKLHKYSLRLQAVLCPSNPATKSQLMSLYCSKNEDFVTVEEAIAFIDSFDQLLGDSGDSDVSSTKSITPPAKSASRRTNPPRKRKSNPPGYTTRMQQKKKVELQELRDQVRELEEHAEQLKRLRPNKPTQRVLDPQIAEQQAKWEQIVATEYVARRQSEETNRKLRTILAHQVEVDKNLRRILHKRSLLQGMDFVFGNEPTSRYSFTAFENNKSIIDHLEQKVAQLYLDSETVFQSGPPPSIICSMQMKYIEAFGMTAEALSTTPVPCSMEVAADICWKDLSIPRPCPEKWARCMKSRQPHSHEKNWILALQCQSYVKQVKGVQFLRKYIEPNRIVIIKADMMTLNNEGLQFRDQTWTIISRAQTKPNAAVVRVCEQMFLDREASEIATSRPEDIDYAQNVVLKNLNWKLREHTTHLQDQLIEETQNFGMVPAA</sequence>
<comment type="caution">
    <text evidence="2">The sequence shown here is derived from an EMBL/GenBank/DDBJ whole genome shotgun (WGS) entry which is preliminary data.</text>
</comment>
<evidence type="ECO:0000313" key="2">
    <source>
        <dbReference type="EMBL" id="ETO69939.1"/>
    </source>
</evidence>
<feature type="region of interest" description="Disordered" evidence="1">
    <location>
        <begin position="35"/>
        <end position="87"/>
    </location>
</feature>
<organism evidence="2 3">
    <name type="scientific">Phytophthora nicotianae P1976</name>
    <dbReference type="NCBI Taxonomy" id="1317066"/>
    <lineage>
        <taxon>Eukaryota</taxon>
        <taxon>Sar</taxon>
        <taxon>Stramenopiles</taxon>
        <taxon>Oomycota</taxon>
        <taxon>Peronosporomycetes</taxon>
        <taxon>Peronosporales</taxon>
        <taxon>Peronosporaceae</taxon>
        <taxon>Phytophthora</taxon>
    </lineage>
</organism>
<dbReference type="OrthoDB" id="96069at2759"/>
<feature type="compositionally biased region" description="Low complexity" evidence="1">
    <location>
        <begin position="41"/>
        <end position="50"/>
    </location>
</feature>
<dbReference type="AlphaFoldDB" id="A0A080ZTH8"/>
<reference evidence="2 3" key="1">
    <citation type="submission" date="2013-11" db="EMBL/GenBank/DDBJ databases">
        <title>The Genome Sequence of Phytophthora parasitica P1976.</title>
        <authorList>
            <consortium name="The Broad Institute Genomics Platform"/>
            <person name="Russ C."/>
            <person name="Tyler B."/>
            <person name="Panabieres F."/>
            <person name="Shan W."/>
            <person name="Tripathy S."/>
            <person name="Grunwald N."/>
            <person name="Machado M."/>
            <person name="Johnson C.S."/>
            <person name="Walker B."/>
            <person name="Young S."/>
            <person name="Zeng Q."/>
            <person name="Gargeya S."/>
            <person name="Fitzgerald M."/>
            <person name="Haas B."/>
            <person name="Abouelleil A."/>
            <person name="Allen A.W."/>
            <person name="Alvarado L."/>
            <person name="Arachchi H.M."/>
            <person name="Berlin A.M."/>
            <person name="Chapman S.B."/>
            <person name="Gainer-Dewar J."/>
            <person name="Goldberg J."/>
            <person name="Griggs A."/>
            <person name="Gujja S."/>
            <person name="Hansen M."/>
            <person name="Howarth C."/>
            <person name="Imamovic A."/>
            <person name="Ireland A."/>
            <person name="Larimer J."/>
            <person name="McCowan C."/>
            <person name="Murphy C."/>
            <person name="Pearson M."/>
            <person name="Poon T.W."/>
            <person name="Priest M."/>
            <person name="Roberts A."/>
            <person name="Saif S."/>
            <person name="Shea T."/>
            <person name="Sisk P."/>
            <person name="Sykes S."/>
            <person name="Wortman J."/>
            <person name="Nusbaum C."/>
            <person name="Birren B."/>
        </authorList>
    </citation>
    <scope>NUCLEOTIDE SEQUENCE [LARGE SCALE GENOMIC DNA]</scope>
    <source>
        <strain evidence="2 3">P1976</strain>
    </source>
</reference>
<name>A0A080ZTH8_PHYNI</name>
<evidence type="ECO:0000256" key="1">
    <source>
        <dbReference type="SAM" id="MobiDB-lite"/>
    </source>
</evidence>
<feature type="region of interest" description="Disordered" evidence="1">
    <location>
        <begin position="435"/>
        <end position="477"/>
    </location>
</feature>